<dbReference type="EMBL" id="FR695876">
    <property type="protein sequence ID" value="CBX30532.1"/>
    <property type="molecule type" value="Genomic_DNA"/>
</dbReference>
<reference evidence="1" key="1">
    <citation type="journal article" date="2011" name="Environ. Microbiol.">
        <title>Genomic insights into the metabolic potential of the polycyclic aromatic hydrocarbon degrading sulfate-reducing Deltaproteobacterium N47.</title>
        <authorList>
            <person name="Bergmann F."/>
            <person name="Selesi D."/>
            <person name="Weinmaier T."/>
            <person name="Tischler P."/>
            <person name="Rattei T."/>
            <person name="Meckenstock R.U."/>
        </authorList>
    </citation>
    <scope>NUCLEOTIDE SEQUENCE</scope>
</reference>
<name>E1YIY8_9BACT</name>
<organism evidence="1">
    <name type="scientific">uncultured Desulfobacterium sp</name>
    <dbReference type="NCBI Taxonomy" id="201089"/>
    <lineage>
        <taxon>Bacteria</taxon>
        <taxon>Pseudomonadati</taxon>
        <taxon>Thermodesulfobacteriota</taxon>
        <taxon>Desulfobacteria</taxon>
        <taxon>Desulfobacterales</taxon>
        <taxon>Desulfobacteriaceae</taxon>
        <taxon>Desulfobacterium</taxon>
        <taxon>environmental samples</taxon>
    </lineage>
</organism>
<dbReference type="AlphaFoldDB" id="E1YIY8"/>
<evidence type="ECO:0000313" key="1">
    <source>
        <dbReference type="EMBL" id="CBX30532.1"/>
    </source>
</evidence>
<sequence>MFAFLGFEIRMAKSRRTGNHYPHVQPSKKSLKAIKDRITGLTARTRAIMPLDLLVNRDRETGYVRFTNRDLYEKYGLYKVPTTAGWTKAHALQ</sequence>
<accession>E1YIY8</accession>
<protein>
    <submittedName>
        <fullName evidence="1">Uncharacterized protein</fullName>
    </submittedName>
</protein>
<gene>
    <name evidence="1" type="ORF">N47_K27720</name>
</gene>
<proteinExistence type="predicted"/>